<evidence type="ECO:0000256" key="2">
    <source>
        <dbReference type="ARBA" id="ARBA00022603"/>
    </source>
</evidence>
<dbReference type="NCBIfam" id="TIGR00006">
    <property type="entry name" value="16S rRNA (cytosine(1402)-N(4))-methyltransferase RsmH"/>
    <property type="match status" value="1"/>
</dbReference>
<feature type="compositionally biased region" description="Basic residues" evidence="5">
    <location>
        <begin position="307"/>
        <end position="318"/>
    </location>
</feature>
<dbReference type="PANTHER" id="PTHR11265">
    <property type="entry name" value="S-ADENOSYL-METHYLTRANSFERASE MRAW"/>
    <property type="match status" value="1"/>
</dbReference>
<feature type="region of interest" description="Disordered" evidence="5">
    <location>
        <begin position="357"/>
        <end position="388"/>
    </location>
</feature>
<name>A0A8H7U8B2_MORIS</name>
<dbReference type="OrthoDB" id="16290at2759"/>
<dbReference type="GO" id="GO:0071424">
    <property type="term" value="F:rRNA (cytosine-N4-)-methyltransferase activity"/>
    <property type="evidence" value="ECO:0007669"/>
    <property type="project" value="TreeGrafter"/>
</dbReference>
<dbReference type="Gene3D" id="1.10.150.170">
    <property type="entry name" value="Putative methyltransferase TM0872, insert domain"/>
    <property type="match status" value="1"/>
</dbReference>
<dbReference type="InterPro" id="IPR029063">
    <property type="entry name" value="SAM-dependent_MTases_sf"/>
</dbReference>
<sequence length="388" mass="43755">MTRSINTVSPAESTHVPVMLPQVLEFLKPQTGAVYCDATYGDGGYTRAILDSCACKVVAIDQDPVAYDRAQLVAKQEQYKGRLFPVLGRFGEVDQLVKQQLNWTAPCFDGMVFDIGVSSGQIDNPERGFSYKMDGPLDMRMFARGSSDVEPHVPRSITAYEVVNYYSRQQLADIIYQYGGDRLSRKIADAIVNARTSQPIKSTLALAQIVQAACPQPRWSRGGDDMVRNSAARTFQAIRIHINDELEQLRSALTCTEDLLLPDGRLVVVTFHSLEDRMVKNFLHRCSGKRALEATDRPVNQFDLKRAAHRRSSRRRKHQQDEEDDHQYVYSEGGSSVHAERPSFELLNKHVVQADDDELHVNSRSRSAKLRAARRTSEEPIRPFGKQT</sequence>
<evidence type="ECO:0000256" key="3">
    <source>
        <dbReference type="ARBA" id="ARBA00022679"/>
    </source>
</evidence>
<evidence type="ECO:0000313" key="6">
    <source>
        <dbReference type="EMBL" id="KAG2175671.1"/>
    </source>
</evidence>
<evidence type="ECO:0000313" key="7">
    <source>
        <dbReference type="Proteomes" id="UP000654370"/>
    </source>
</evidence>
<dbReference type="GO" id="GO:0070475">
    <property type="term" value="P:rRNA base methylation"/>
    <property type="evidence" value="ECO:0007669"/>
    <property type="project" value="TreeGrafter"/>
</dbReference>
<keyword evidence="7" id="KW-1185">Reference proteome</keyword>
<dbReference type="InterPro" id="IPR002903">
    <property type="entry name" value="RsmH"/>
</dbReference>
<comment type="caution">
    <text evidence="6">The sequence shown here is derived from an EMBL/GenBank/DDBJ whole genome shotgun (WGS) entry which is preliminary data.</text>
</comment>
<dbReference type="HAMAP" id="MF_01007">
    <property type="entry name" value="16SrRNA_methyltr_H"/>
    <property type="match status" value="1"/>
</dbReference>
<keyword evidence="3" id="KW-0808">Transferase</keyword>
<dbReference type="EMBL" id="JAEPQZ010000011">
    <property type="protein sequence ID" value="KAG2175671.1"/>
    <property type="molecule type" value="Genomic_DNA"/>
</dbReference>
<protein>
    <submittedName>
        <fullName evidence="6">Uncharacterized protein</fullName>
    </submittedName>
</protein>
<dbReference type="Gene3D" id="3.40.50.150">
    <property type="entry name" value="Vaccinia Virus protein VP39"/>
    <property type="match status" value="1"/>
</dbReference>
<feature type="region of interest" description="Disordered" evidence="5">
    <location>
        <begin position="307"/>
        <end position="337"/>
    </location>
</feature>
<accession>A0A8H7U8B2</accession>
<evidence type="ECO:0000256" key="1">
    <source>
        <dbReference type="ARBA" id="ARBA00010396"/>
    </source>
</evidence>
<dbReference type="Proteomes" id="UP000654370">
    <property type="component" value="Unassembled WGS sequence"/>
</dbReference>
<reference evidence="6" key="1">
    <citation type="submission" date="2020-12" db="EMBL/GenBank/DDBJ databases">
        <title>Metabolic potential, ecology and presence of endohyphal bacteria is reflected in genomic diversity of Mucoromycotina.</title>
        <authorList>
            <person name="Muszewska A."/>
            <person name="Okrasinska A."/>
            <person name="Steczkiewicz K."/>
            <person name="Drgas O."/>
            <person name="Orlowska M."/>
            <person name="Perlinska-Lenart U."/>
            <person name="Aleksandrzak-Piekarczyk T."/>
            <person name="Szatraj K."/>
            <person name="Zielenkiewicz U."/>
            <person name="Pilsyk S."/>
            <person name="Malc E."/>
            <person name="Mieczkowski P."/>
            <person name="Kruszewska J.S."/>
            <person name="Biernat P."/>
            <person name="Pawlowska J."/>
        </authorList>
    </citation>
    <scope>NUCLEOTIDE SEQUENCE</scope>
    <source>
        <strain evidence="6">WA0000067209</strain>
    </source>
</reference>
<dbReference type="SUPFAM" id="SSF53335">
    <property type="entry name" value="S-adenosyl-L-methionine-dependent methyltransferases"/>
    <property type="match status" value="1"/>
</dbReference>
<evidence type="ECO:0000256" key="4">
    <source>
        <dbReference type="ARBA" id="ARBA00022691"/>
    </source>
</evidence>
<evidence type="ECO:0000256" key="5">
    <source>
        <dbReference type="SAM" id="MobiDB-lite"/>
    </source>
</evidence>
<dbReference type="AlphaFoldDB" id="A0A8H7U8B2"/>
<dbReference type="Pfam" id="PF01795">
    <property type="entry name" value="Methyltransf_5"/>
    <property type="match status" value="1"/>
</dbReference>
<dbReference type="SUPFAM" id="SSF81799">
    <property type="entry name" value="Putative methyltransferase TM0872, insert domain"/>
    <property type="match status" value="1"/>
</dbReference>
<keyword evidence="2" id="KW-0489">Methyltransferase</keyword>
<dbReference type="InterPro" id="IPR023397">
    <property type="entry name" value="SAM-dep_MeTrfase_MraW_recog"/>
</dbReference>
<comment type="similarity">
    <text evidence="1">Belongs to the methyltransferase superfamily. RsmH family.</text>
</comment>
<gene>
    <name evidence="6" type="ORF">INT43_001318</name>
</gene>
<dbReference type="CDD" id="cd02440">
    <property type="entry name" value="AdoMet_MTases"/>
    <property type="match status" value="1"/>
</dbReference>
<dbReference type="PANTHER" id="PTHR11265:SF0">
    <property type="entry name" value="12S RRNA N4-METHYLCYTIDINE METHYLTRANSFERASE"/>
    <property type="match status" value="1"/>
</dbReference>
<proteinExistence type="inferred from homology"/>
<keyword evidence="4" id="KW-0949">S-adenosyl-L-methionine</keyword>
<organism evidence="6 7">
    <name type="scientific">Mortierella isabellina</name>
    <name type="common">Filamentous fungus</name>
    <name type="synonym">Umbelopsis isabellina</name>
    <dbReference type="NCBI Taxonomy" id="91625"/>
    <lineage>
        <taxon>Eukaryota</taxon>
        <taxon>Fungi</taxon>
        <taxon>Fungi incertae sedis</taxon>
        <taxon>Mucoromycota</taxon>
        <taxon>Mucoromycotina</taxon>
        <taxon>Umbelopsidomycetes</taxon>
        <taxon>Umbelopsidales</taxon>
        <taxon>Umbelopsidaceae</taxon>
        <taxon>Umbelopsis</taxon>
    </lineage>
</organism>